<dbReference type="KEGG" id="noy:EXE57_02885"/>
<dbReference type="Proteomes" id="UP000294894">
    <property type="component" value="Chromosome"/>
</dbReference>
<evidence type="ECO:0000313" key="3">
    <source>
        <dbReference type="Proteomes" id="UP000294894"/>
    </source>
</evidence>
<organism evidence="2 3">
    <name type="scientific">Nocardioides euryhalodurans</name>
    <dbReference type="NCBI Taxonomy" id="2518370"/>
    <lineage>
        <taxon>Bacteria</taxon>
        <taxon>Bacillati</taxon>
        <taxon>Actinomycetota</taxon>
        <taxon>Actinomycetes</taxon>
        <taxon>Propionibacteriales</taxon>
        <taxon>Nocardioidaceae</taxon>
        <taxon>Nocardioides</taxon>
    </lineage>
</organism>
<accession>A0A4P7GHX0</accession>
<gene>
    <name evidence="2" type="ORF">EXE57_02885</name>
</gene>
<dbReference type="RefSeq" id="WP_135073839.1">
    <property type="nucleotide sequence ID" value="NZ_CP038267.1"/>
</dbReference>
<reference evidence="2 3" key="1">
    <citation type="submission" date="2019-03" db="EMBL/GenBank/DDBJ databases">
        <title>Three New Species of Nocardioides, Nocardioides euryhalodurans sp. nov., Nocardioides seonyuensis sp. nov. and Nocardioides eburneoflavus sp. nov., Iolated from Soil.</title>
        <authorList>
            <person name="Roh S.G."/>
            <person name="Lee C."/>
            <person name="Kim M.-K."/>
            <person name="Kim S.B."/>
        </authorList>
    </citation>
    <scope>NUCLEOTIDE SEQUENCE [LARGE SCALE GENOMIC DNA]</scope>
    <source>
        <strain evidence="2 3">MMS17-SY117</strain>
    </source>
</reference>
<evidence type="ECO:0000313" key="2">
    <source>
        <dbReference type="EMBL" id="QBR91331.1"/>
    </source>
</evidence>
<proteinExistence type="predicted"/>
<sequence>MRRVTTTVLLALAGLLPLSTPAHADEVVVVPGTSFPSGDTYLSWFGCDDLFTPAVGGPRATIGLEEAAPLGARATRLALAGGGTASGPVGRVGSVADATWSWWVRPVSGGQGVAHVWYVSSELEDGEVWVGRADLGATAGSWQQVEPAAATFTWTRHVAATGESLGSEGAATVDAFTAEHGDGPGYLLSGFGCDGAGFAVDAISVGDPGSVTTYDLEGVPVTTTIGASADRVAEGAEVVLTGSTIDSGQRATGAPLRLEARPEGAADFAPVREVDPAGPDGRVVATVSPGRTTAYRWFMPATGYADATWSPAVEVRVTRQGD</sequence>
<keyword evidence="3" id="KW-1185">Reference proteome</keyword>
<keyword evidence="1" id="KW-0732">Signal</keyword>
<dbReference type="OrthoDB" id="3774480at2"/>
<name>A0A4P7GHX0_9ACTN</name>
<feature type="chain" id="PRO_5020443812" evidence="1">
    <location>
        <begin position="25"/>
        <end position="322"/>
    </location>
</feature>
<evidence type="ECO:0000256" key="1">
    <source>
        <dbReference type="SAM" id="SignalP"/>
    </source>
</evidence>
<feature type="signal peptide" evidence="1">
    <location>
        <begin position="1"/>
        <end position="24"/>
    </location>
</feature>
<dbReference type="EMBL" id="CP038267">
    <property type="protein sequence ID" value="QBR91331.1"/>
    <property type="molecule type" value="Genomic_DNA"/>
</dbReference>
<dbReference type="AlphaFoldDB" id="A0A4P7GHX0"/>
<protein>
    <submittedName>
        <fullName evidence="2">Uncharacterized protein</fullName>
    </submittedName>
</protein>